<comment type="similarity">
    <text evidence="2 10">Belongs to the binding-protein-dependent transport system permease family. CysTW subfamily.</text>
</comment>
<evidence type="ECO:0000256" key="4">
    <source>
        <dbReference type="ARBA" id="ARBA00022475"/>
    </source>
</evidence>
<dbReference type="Pfam" id="PF00528">
    <property type="entry name" value="BPD_transp_1"/>
    <property type="match status" value="1"/>
</dbReference>
<keyword evidence="7 9" id="KW-1133">Transmembrane helix</keyword>
<feature type="transmembrane region" description="Helical" evidence="9">
    <location>
        <begin position="219"/>
        <end position="240"/>
    </location>
</feature>
<keyword evidence="8 9" id="KW-0472">Membrane</keyword>
<sequence length="323" mass="34321">MTSTVSVLPQQRATRLPGLGDAIFGFLAWGFALLVLVLLTGVIVSLVWGSLPALRTYGFDFLISTRWNPVTEKFGALPAIYGTLVTSVIAMVIAIPVSFGISIFLTELCPPMLKRPIGTAIELLAAVPSIIFGIWGLFVLSPIMQTIVQPFLISTIGQVPVIGLLFSGAPYGIGILTAGMILSIMVLPYMVSITRDVFETVPAQVRESAYGLGATTWEVVWRVILPYSRVGVIGAFMLSLGRALGETMAVTFVVGNTAKIATSILAPGTTISAALANEFAEASDELHLASLLGLGLILFILTFAVIGTARLLLLRLNKQFGGH</sequence>
<dbReference type="PANTHER" id="PTHR30425:SF1">
    <property type="entry name" value="PHOSPHATE TRANSPORT SYSTEM PERMEASE PROTEIN PSTC"/>
    <property type="match status" value="1"/>
</dbReference>
<organism evidence="12 13">
    <name type="scientific">Roseiterribacter gracilis</name>
    <dbReference type="NCBI Taxonomy" id="2812848"/>
    <lineage>
        <taxon>Bacteria</taxon>
        <taxon>Pseudomonadati</taxon>
        <taxon>Pseudomonadota</taxon>
        <taxon>Alphaproteobacteria</taxon>
        <taxon>Rhodospirillales</taxon>
        <taxon>Roseiterribacteraceae</taxon>
        <taxon>Roseiterribacter</taxon>
    </lineage>
</organism>
<name>A0A8S8X9I4_9PROT</name>
<dbReference type="InterPro" id="IPR051124">
    <property type="entry name" value="Phosphate_Transport_Permease"/>
</dbReference>
<dbReference type="InterPro" id="IPR035906">
    <property type="entry name" value="MetI-like_sf"/>
</dbReference>
<feature type="transmembrane region" description="Helical" evidence="9">
    <location>
        <begin position="173"/>
        <end position="191"/>
    </location>
</feature>
<feature type="transmembrane region" description="Helical" evidence="9">
    <location>
        <begin position="288"/>
        <end position="313"/>
    </location>
</feature>
<dbReference type="GO" id="GO:0006817">
    <property type="term" value="P:phosphate ion transport"/>
    <property type="evidence" value="ECO:0007669"/>
    <property type="project" value="UniProtKB-KW"/>
</dbReference>
<gene>
    <name evidence="12" type="primary">pstC</name>
    <name evidence="12" type="ORF">TMPK1_01270</name>
</gene>
<evidence type="ECO:0000259" key="11">
    <source>
        <dbReference type="PROSITE" id="PS50928"/>
    </source>
</evidence>
<comment type="function">
    <text evidence="10">Part of the binding-protein-dependent transport system for phosphate; probably responsible for the translocation of the substrate across the membrane.</text>
</comment>
<feature type="transmembrane region" description="Helical" evidence="9">
    <location>
        <begin position="117"/>
        <end position="141"/>
    </location>
</feature>
<dbReference type="NCBIfam" id="TIGR02138">
    <property type="entry name" value="phosphate_pstC"/>
    <property type="match status" value="1"/>
</dbReference>
<dbReference type="GO" id="GO:0005886">
    <property type="term" value="C:plasma membrane"/>
    <property type="evidence" value="ECO:0007669"/>
    <property type="project" value="UniProtKB-SubCell"/>
</dbReference>
<dbReference type="Proteomes" id="UP000681075">
    <property type="component" value="Unassembled WGS sequence"/>
</dbReference>
<feature type="domain" description="ABC transmembrane type-1" evidence="11">
    <location>
        <begin position="80"/>
        <end position="307"/>
    </location>
</feature>
<dbReference type="GO" id="GO:0005315">
    <property type="term" value="F:phosphate transmembrane transporter activity"/>
    <property type="evidence" value="ECO:0007669"/>
    <property type="project" value="InterPro"/>
</dbReference>
<dbReference type="PROSITE" id="PS50928">
    <property type="entry name" value="ABC_TM1"/>
    <property type="match status" value="1"/>
</dbReference>
<evidence type="ECO:0000256" key="6">
    <source>
        <dbReference type="ARBA" id="ARBA00022692"/>
    </source>
</evidence>
<dbReference type="RefSeq" id="WP_420240794.1">
    <property type="nucleotide sequence ID" value="NZ_BOPV01000001.1"/>
</dbReference>
<keyword evidence="13" id="KW-1185">Reference proteome</keyword>
<evidence type="ECO:0000256" key="9">
    <source>
        <dbReference type="RuleBase" id="RU363032"/>
    </source>
</evidence>
<evidence type="ECO:0000256" key="1">
    <source>
        <dbReference type="ARBA" id="ARBA00004651"/>
    </source>
</evidence>
<keyword evidence="4" id="KW-1003">Cell membrane</keyword>
<dbReference type="Gene3D" id="1.10.3720.10">
    <property type="entry name" value="MetI-like"/>
    <property type="match status" value="1"/>
</dbReference>
<dbReference type="InterPro" id="IPR011864">
    <property type="entry name" value="Phosphate_PstC"/>
</dbReference>
<dbReference type="CDD" id="cd06261">
    <property type="entry name" value="TM_PBP2"/>
    <property type="match status" value="1"/>
</dbReference>
<comment type="subcellular location">
    <subcellularLocation>
        <location evidence="10">Cell inner membrane</location>
        <topology evidence="10">Multi-pass membrane protein</topology>
    </subcellularLocation>
    <subcellularLocation>
        <location evidence="1 9">Cell membrane</location>
        <topology evidence="1 9">Multi-pass membrane protein</topology>
    </subcellularLocation>
</comment>
<dbReference type="SUPFAM" id="SSF161098">
    <property type="entry name" value="MetI-like"/>
    <property type="match status" value="1"/>
</dbReference>
<keyword evidence="6 9" id="KW-0812">Transmembrane</keyword>
<keyword evidence="3 9" id="KW-0813">Transport</keyword>
<evidence type="ECO:0000256" key="10">
    <source>
        <dbReference type="RuleBase" id="RU363054"/>
    </source>
</evidence>
<proteinExistence type="inferred from homology"/>
<feature type="transmembrane region" description="Helical" evidence="9">
    <location>
        <begin position="79"/>
        <end position="105"/>
    </location>
</feature>
<evidence type="ECO:0000256" key="3">
    <source>
        <dbReference type="ARBA" id="ARBA00022448"/>
    </source>
</evidence>
<evidence type="ECO:0000313" key="12">
    <source>
        <dbReference type="EMBL" id="GIL37890.1"/>
    </source>
</evidence>
<dbReference type="AlphaFoldDB" id="A0A8S8X9I4"/>
<evidence type="ECO:0000256" key="5">
    <source>
        <dbReference type="ARBA" id="ARBA00022592"/>
    </source>
</evidence>
<keyword evidence="10" id="KW-0997">Cell inner membrane</keyword>
<feature type="transmembrane region" description="Helical" evidence="9">
    <location>
        <begin position="22"/>
        <end position="48"/>
    </location>
</feature>
<dbReference type="EMBL" id="BOPV01000001">
    <property type="protein sequence ID" value="GIL37890.1"/>
    <property type="molecule type" value="Genomic_DNA"/>
</dbReference>
<comment type="caution">
    <text evidence="12">The sequence shown here is derived from an EMBL/GenBank/DDBJ whole genome shotgun (WGS) entry which is preliminary data.</text>
</comment>
<dbReference type="InterPro" id="IPR000515">
    <property type="entry name" value="MetI-like"/>
</dbReference>
<evidence type="ECO:0000313" key="13">
    <source>
        <dbReference type="Proteomes" id="UP000681075"/>
    </source>
</evidence>
<reference evidence="12" key="1">
    <citation type="submission" date="2021-02" db="EMBL/GenBank/DDBJ databases">
        <title>Genome sequence of Rhodospirillales sp. strain TMPK1 isolated from soil.</title>
        <authorList>
            <person name="Nakai R."/>
            <person name="Kusada H."/>
            <person name="Tamaki H."/>
        </authorList>
    </citation>
    <scope>NUCLEOTIDE SEQUENCE</scope>
    <source>
        <strain evidence="12">TMPK1</strain>
    </source>
</reference>
<evidence type="ECO:0000256" key="2">
    <source>
        <dbReference type="ARBA" id="ARBA00007069"/>
    </source>
</evidence>
<feature type="transmembrane region" description="Helical" evidence="9">
    <location>
        <begin position="147"/>
        <end position="166"/>
    </location>
</feature>
<dbReference type="PANTHER" id="PTHR30425">
    <property type="entry name" value="PHOSPHATE TRANSPORT SYSTEM PERMEASE PROTEIN PST"/>
    <property type="match status" value="1"/>
</dbReference>
<evidence type="ECO:0000256" key="7">
    <source>
        <dbReference type="ARBA" id="ARBA00022989"/>
    </source>
</evidence>
<evidence type="ECO:0000256" key="8">
    <source>
        <dbReference type="ARBA" id="ARBA00023136"/>
    </source>
</evidence>
<feature type="transmembrane region" description="Helical" evidence="9">
    <location>
        <begin position="252"/>
        <end position="276"/>
    </location>
</feature>
<accession>A0A8S8X9I4</accession>
<protein>
    <recommendedName>
        <fullName evidence="10">Phosphate transport system permease protein</fullName>
    </recommendedName>
</protein>
<keyword evidence="5 10" id="KW-0592">Phosphate transport</keyword>